<keyword evidence="5" id="KW-1185">Reference proteome</keyword>
<dbReference type="Pfam" id="PF13432">
    <property type="entry name" value="TPR_16"/>
    <property type="match status" value="2"/>
</dbReference>
<dbReference type="InterPro" id="IPR011990">
    <property type="entry name" value="TPR-like_helical_dom_sf"/>
</dbReference>
<dbReference type="SMART" id="SM00028">
    <property type="entry name" value="TPR"/>
    <property type="match status" value="8"/>
</dbReference>
<dbReference type="PANTHER" id="PTHR45586:SF1">
    <property type="entry name" value="LIPOPOLYSACCHARIDE ASSEMBLY PROTEIN B"/>
    <property type="match status" value="1"/>
</dbReference>
<evidence type="ECO:0000313" key="5">
    <source>
        <dbReference type="Proteomes" id="UP000644507"/>
    </source>
</evidence>
<dbReference type="InterPro" id="IPR019734">
    <property type="entry name" value="TPR_rpt"/>
</dbReference>
<feature type="repeat" description="TPR" evidence="3">
    <location>
        <begin position="333"/>
        <end position="366"/>
    </location>
</feature>
<organism evidence="4 5">
    <name type="scientific">Roseibacillus persicicus</name>
    <dbReference type="NCBI Taxonomy" id="454148"/>
    <lineage>
        <taxon>Bacteria</taxon>
        <taxon>Pseudomonadati</taxon>
        <taxon>Verrucomicrobiota</taxon>
        <taxon>Verrucomicrobiia</taxon>
        <taxon>Verrucomicrobiales</taxon>
        <taxon>Verrucomicrobiaceae</taxon>
        <taxon>Roseibacillus</taxon>
    </lineage>
</organism>
<dbReference type="Pfam" id="PF13428">
    <property type="entry name" value="TPR_14"/>
    <property type="match status" value="1"/>
</dbReference>
<dbReference type="EMBL" id="BMXI01000006">
    <property type="protein sequence ID" value="GHC50759.1"/>
    <property type="molecule type" value="Genomic_DNA"/>
</dbReference>
<dbReference type="Proteomes" id="UP000644507">
    <property type="component" value="Unassembled WGS sequence"/>
</dbReference>
<dbReference type="Gene3D" id="1.25.40.10">
    <property type="entry name" value="Tetratricopeptide repeat domain"/>
    <property type="match status" value="4"/>
</dbReference>
<evidence type="ECO:0000256" key="1">
    <source>
        <dbReference type="ARBA" id="ARBA00022737"/>
    </source>
</evidence>
<proteinExistence type="predicted"/>
<reference evidence="4" key="2">
    <citation type="submission" date="2020-09" db="EMBL/GenBank/DDBJ databases">
        <authorList>
            <person name="Sun Q."/>
            <person name="Kim S."/>
        </authorList>
    </citation>
    <scope>NUCLEOTIDE SEQUENCE</scope>
    <source>
        <strain evidence="4">KCTC 12988</strain>
    </source>
</reference>
<dbReference type="PANTHER" id="PTHR45586">
    <property type="entry name" value="TPR REPEAT-CONTAINING PROTEIN PA4667"/>
    <property type="match status" value="1"/>
</dbReference>
<keyword evidence="1" id="KW-0677">Repeat</keyword>
<evidence type="ECO:0008006" key="6">
    <source>
        <dbReference type="Google" id="ProtNLM"/>
    </source>
</evidence>
<gene>
    <name evidence="4" type="ORF">GCM10007100_16100</name>
</gene>
<sequence length="2997" mass="337046">MGEFVRDGKENREAGIDFQCAQLIEKGISFGQFYLFVRFGLYGGEETTVCKDMKMSRGLAIFLGFAMGSWAVEPNEKAGRYHQLLLKRPESTTLFERFVDSWLDSDSKEDLETFLKDSAAGGGAAEWRLLAAYQEWMGREEDAMEALDKALALDGENGELLMARAKLKSLMLDFEGALGDLEKAGAGAGEDAAALKGTWLARAGRPEEAVAAWKELLKANPDDEELREDLIELEVGEGLYDEAIATGRELAGNTKDPYQRALRLMRVGAIEVMAGQRDEGVATYRTVLKMTGEDSWLEREALAQIEKVYRRDQDIAGLRKLYQDLREDFPQRVSLRKGLAAQMAANGEIDEAVALFREILKITPGDLKNREEFIALLESEGKYKDAVEELQVMIRGNEDQAEPWERMARLRDLMRDEDGLLQALERVRELRSGDAQGVVQVAALYQHYERADLAEELLREGMARFAEVVELKEALASHLVGSLDDEAKQEEATSLWLEMADGADAEGVLRVARSLMANKRGTVAYALLAERIGDFPDNALLLNQLCQAALAAEKEEEAFPHAMALARLAKAPTELDAALKVVGTLGRRLDLQDVIDGCRAVEEKGLVDWCVISELESLRGDLIASDEALAKAQKLDDGLMVASQRVRNLERRGEVTKAIGAMRELLERPGGRKPVHLRKLVDLLERDDKKEEALVEVDAWKQLAPGDKTAWLRRGELLEALGRPDEKVTEYRRALAKFGDEEELRAALAKALVHAGEYAEGERIYRKLYEQAEDFTAQNRWIQELSQLAKQEGRTDELIAEFERRKRTNSREAAPLMALAKIHEQLNNFAAQSEALDEAVRRKPQDVTLREELARVQEKAGDLNGALATLQEAVRQNPGPRSKEKLAAFCFRIGETDLGLEVLSGLQQGDPRAIEGTALNLGMSGEWGTVISYLDRDSYNDWRFDLLRGVAFFHEQEKEKAREIWRSVATVNNEIEGLKPAVDEKTLKKWVRYASRSASPETENEAARHNFLFAQASTLLRKQDQNYGSRNRGSSITLPGTAEEARGMALALLLNDAKKEEGEDQQALIDAIPFPNTPFYEQLRNFDKLHDWLLAELEAGRMDLKDAVRRGGYDDEFPVELLKEAANTLVEVEPEVAAMACEILLRRLPNEGGMWVEKWIEILLKEPAEERAQKLGQIALLCLGDSSGMYRSHFYGYGRSTRIVVTRSTKEKVRKVLTDAVETGQTAGNEKERISQASQKLGWLEVLLQDAWQRGDAAETVRIFNHLLETNEVAFRGQKPGRVFYQGHFYPSSSFGGGSSRGLLSPPPYPNDRGSLPSVWGRLMLVSSNTDRRGNAGSQAMEGAAFYKKWEEAKRKKAAADPNAIEKLPGMNPDDFRKVISELSSLEAQAMAWQWCKDEAKVQEAMGKMEESNEGEVLLAVAGYAAQQKDFEKSYEMLERARSISLDRNRRKEVDRYLIFVGAALAGEESERDLEQAKRACLRLQKDFRSEQQINELAESMRNLKMDEEARRLVRKLNRPSGRSVVRQGGRRQSESFSKLLVEGNEDGAVREALRLLRVFSRSQSNDWEQRQFLEVVQKSGLAEKVIELADPGPDSAVSRRIEFVKLCETLSLGDKGVPYLQALVESEPDNSRVQALAMVILPKEEGELNLEGLIAKGDVDAVGEVVLGLVGKSGRDGDETSVKAAVDLAVKFLEELEPSAEKSANFYEQQRNLTWVNAIFFSLDGDYSRASEEEPDQENKLREIRLESLKSLATVALRHGQTANQGFAILEGCQELLAIGEEEMREAAVQCLSHQNALNIDEYWYVRVGRSSSGYGRPKIAGRASDDWLMTYFAGVGDENLRNELWKKLTEATPARERLYSLSALLAGWGEGEVQQAMDEWKASLPQSQNEKAAEYAELLKMSYLAGISEEAAGALEQECFSLLAQGQNFNNSKILPLCKQKLVAHGEEASVRMLDRYLTEIVGPNELWEEWAALKRDDALPQPLSSLGYHVQDLISSFQRGSNDLELYLRLHNHPLHTQNTSSHYLSRCLANLISRTSVEEAEKDLSELGLWTRSWSELGADLGGTTLWEQFASACNLNVKGGRSELADRIKKQGGGRQLLFVKRLEKEKVDLGKELGDYTDDFVTENASERAGLASILKPHFAELKEVKGQEQLSLLLEQLEQERNLGRMARIDALLNGGLDGINRDNHEECSEVIGLAAEAMAVDKGKAADLITGLLEFQVQPSWGYNSQQAENFLVQRSRSQFEEVMRKGHSAKVPMLDWIGFLEELFKHENARKIGLPDSSEYYFQERMLEFWRKQKKPESFADEREKKLFKNSHWKDFPAFFADATPELKQAAVWYLYLREARNWNAKGMSGSYWDWMVEERFLEAEPDLAGALTAMLATRDWDALPEEGRAYAREALSSLFLNEDLSVVLRMEVACAAAVREDLLRDEALLNALAQLAGTFFSGDWHPGGARVGGLFKQLAQVELSTSKQAWVQVVGESKNLLSRASLEDNFSYYYGSLLKGSIFLACKLNEEEVLEELCRAGGPDLVGDLEMIQAFAGQGYSKLVNTLVQAPGLSYKSEGGKWNTMRKEAVDKLLPMIRNEAERYRIEVILSSLDDEKDFDGESREQRLIRLSEEFAQRASKVPQSQLQILAALLQESQVEQNLKDAIRAVCGRWTILQASGNQSVPGVEVRGLARVLGQAMQSEVRSGEMEITAKNMSLLAQQFLLSQNHYESSQSIRSLVPALLEGLIKRDLEKPTESLPDEFEEMTREWLEQVLSTGRNYNENYNSLTCLALQVALMQGRTREFFEWGEALDGKAGDSWDDYWKKKSLTPIKPFAEIPGWLNKDMAPYRRNWVSSLLGDPHVYENLLVDYWSLIKLVDWRLADSKGLTLALEKLPEDLPYLDKLRIELAAFPALRGKEAKKGLQNLRAIRDEGRSEGDGFKETYALLVMLDYYAQKKPKGWKEKAVALGEQLDWEHLDEGRRKHYQDEVAKWEKQAAEQAAKEEE</sequence>
<protein>
    <recommendedName>
        <fullName evidence="6">Tetratricopeptide repeat protein</fullName>
    </recommendedName>
</protein>
<accession>A0A918WH14</accession>
<dbReference type="PROSITE" id="PS50005">
    <property type="entry name" value="TPR"/>
    <property type="match status" value="1"/>
</dbReference>
<evidence type="ECO:0000256" key="2">
    <source>
        <dbReference type="ARBA" id="ARBA00022803"/>
    </source>
</evidence>
<dbReference type="SUPFAM" id="SSF48452">
    <property type="entry name" value="TPR-like"/>
    <property type="match status" value="2"/>
</dbReference>
<reference evidence="4" key="1">
    <citation type="journal article" date="2014" name="Int. J. Syst. Evol. Microbiol.">
        <title>Complete genome sequence of Corynebacterium casei LMG S-19264T (=DSM 44701T), isolated from a smear-ripened cheese.</title>
        <authorList>
            <consortium name="US DOE Joint Genome Institute (JGI-PGF)"/>
            <person name="Walter F."/>
            <person name="Albersmeier A."/>
            <person name="Kalinowski J."/>
            <person name="Ruckert C."/>
        </authorList>
    </citation>
    <scope>NUCLEOTIDE SEQUENCE</scope>
    <source>
        <strain evidence="4">KCTC 12988</strain>
    </source>
</reference>
<dbReference type="InterPro" id="IPR051012">
    <property type="entry name" value="CellSynth/LPSAsmb/PSIAsmb"/>
</dbReference>
<name>A0A918WH14_9BACT</name>
<evidence type="ECO:0000313" key="4">
    <source>
        <dbReference type="EMBL" id="GHC50759.1"/>
    </source>
</evidence>
<comment type="caution">
    <text evidence="4">The sequence shown here is derived from an EMBL/GenBank/DDBJ whole genome shotgun (WGS) entry which is preliminary data.</text>
</comment>
<keyword evidence="2 3" id="KW-0802">TPR repeat</keyword>
<evidence type="ECO:0000256" key="3">
    <source>
        <dbReference type="PROSITE-ProRule" id="PRU00339"/>
    </source>
</evidence>